<gene>
    <name evidence="2" type="ORF">SeMB42_g05141</name>
</gene>
<evidence type="ECO:0000313" key="3">
    <source>
        <dbReference type="Proteomes" id="UP000317494"/>
    </source>
</evidence>
<accession>A0A507CTG5</accession>
<comment type="caution">
    <text evidence="2">The sequence shown here is derived from an EMBL/GenBank/DDBJ whole genome shotgun (WGS) entry which is preliminary data.</text>
</comment>
<feature type="compositionally biased region" description="Acidic residues" evidence="1">
    <location>
        <begin position="43"/>
        <end position="55"/>
    </location>
</feature>
<dbReference type="AlphaFoldDB" id="A0A507CTG5"/>
<proteinExistence type="predicted"/>
<name>A0A507CTG5_9FUNG</name>
<evidence type="ECO:0000313" key="2">
    <source>
        <dbReference type="EMBL" id="TPX42388.1"/>
    </source>
</evidence>
<protein>
    <submittedName>
        <fullName evidence="2">Uncharacterized protein</fullName>
    </submittedName>
</protein>
<feature type="region of interest" description="Disordered" evidence="1">
    <location>
        <begin position="23"/>
        <end position="55"/>
    </location>
</feature>
<feature type="region of interest" description="Disordered" evidence="1">
    <location>
        <begin position="160"/>
        <end position="184"/>
    </location>
</feature>
<dbReference type="Proteomes" id="UP000317494">
    <property type="component" value="Unassembled WGS sequence"/>
</dbReference>
<evidence type="ECO:0000256" key="1">
    <source>
        <dbReference type="SAM" id="MobiDB-lite"/>
    </source>
</evidence>
<dbReference type="EMBL" id="QEAN01000234">
    <property type="protein sequence ID" value="TPX42388.1"/>
    <property type="molecule type" value="Genomic_DNA"/>
</dbReference>
<dbReference type="VEuPathDB" id="FungiDB:SeMB42_g05141"/>
<feature type="compositionally biased region" description="Low complexity" evidence="1">
    <location>
        <begin position="160"/>
        <end position="175"/>
    </location>
</feature>
<organism evidence="2 3">
    <name type="scientific">Synchytrium endobioticum</name>
    <dbReference type="NCBI Taxonomy" id="286115"/>
    <lineage>
        <taxon>Eukaryota</taxon>
        <taxon>Fungi</taxon>
        <taxon>Fungi incertae sedis</taxon>
        <taxon>Chytridiomycota</taxon>
        <taxon>Chytridiomycota incertae sedis</taxon>
        <taxon>Chytridiomycetes</taxon>
        <taxon>Synchytriales</taxon>
        <taxon>Synchytriaceae</taxon>
        <taxon>Synchytrium</taxon>
    </lineage>
</organism>
<keyword evidence="3" id="KW-1185">Reference proteome</keyword>
<reference evidence="2 3" key="1">
    <citation type="journal article" date="2019" name="Sci. Rep.">
        <title>Comparative genomics of chytrid fungi reveal insights into the obligate biotrophic and pathogenic lifestyle of Synchytrium endobioticum.</title>
        <authorList>
            <person name="van de Vossenberg B.T.L.H."/>
            <person name="Warris S."/>
            <person name="Nguyen H.D.T."/>
            <person name="van Gent-Pelzer M.P.E."/>
            <person name="Joly D.L."/>
            <person name="van de Geest H.C."/>
            <person name="Bonants P.J.M."/>
            <person name="Smith D.S."/>
            <person name="Levesque C.A."/>
            <person name="van der Lee T.A.J."/>
        </authorList>
    </citation>
    <scope>NUCLEOTIDE SEQUENCE [LARGE SCALE GENOMIC DNA]</scope>
    <source>
        <strain evidence="2 3">MB42</strain>
    </source>
</reference>
<sequence>MRASDRKPAKGFLQLLVMRIKTADEAPKTSPRKTSLKRLRTDSEEEEDNAGEESDIASLRSSCRLYLNSDKRPVWTNDFPHKFNLVITPTNSGKTAKRKRAVVNDNDVYQPESADGVYFMTVQDIFADTRAEIRKIAHIVIQNPSQAEFKQFSLKTPGSATSVSSRAPSSVVRTPTNKSAYFDR</sequence>